<gene>
    <name evidence="5" type="ORF">CLV57_0639</name>
</gene>
<dbReference type="Proteomes" id="UP000242687">
    <property type="component" value="Unassembled WGS sequence"/>
</dbReference>
<comment type="similarity">
    <text evidence="1">Belongs to the BlaI transcriptional regulatory family.</text>
</comment>
<keyword evidence="4" id="KW-0804">Transcription</keyword>
<comment type="caution">
    <text evidence="5">The sequence shown here is derived from an EMBL/GenBank/DDBJ whole genome shotgun (WGS) entry which is preliminary data.</text>
</comment>
<dbReference type="EMBL" id="PGFJ01000001">
    <property type="protein sequence ID" value="PJJ83651.1"/>
    <property type="molecule type" value="Genomic_DNA"/>
</dbReference>
<keyword evidence="3" id="KW-0238">DNA-binding</keyword>
<evidence type="ECO:0000256" key="4">
    <source>
        <dbReference type="ARBA" id="ARBA00023163"/>
    </source>
</evidence>
<evidence type="ECO:0000313" key="5">
    <source>
        <dbReference type="EMBL" id="PJJ83651.1"/>
    </source>
</evidence>
<protein>
    <submittedName>
        <fullName evidence="5">Putative transcriptional regulator</fullName>
    </submittedName>
</protein>
<name>A0A2H9VS57_9SPHI</name>
<accession>A0A2H9VS57</accession>
<dbReference type="Pfam" id="PF03965">
    <property type="entry name" value="Penicillinase_R"/>
    <property type="match status" value="1"/>
</dbReference>
<dbReference type="InterPro" id="IPR036390">
    <property type="entry name" value="WH_DNA-bd_sf"/>
</dbReference>
<dbReference type="Gene3D" id="1.10.10.10">
    <property type="entry name" value="Winged helix-like DNA-binding domain superfamily/Winged helix DNA-binding domain"/>
    <property type="match status" value="1"/>
</dbReference>
<dbReference type="GO" id="GO:0003677">
    <property type="term" value="F:DNA binding"/>
    <property type="evidence" value="ECO:0007669"/>
    <property type="project" value="UniProtKB-KW"/>
</dbReference>
<evidence type="ECO:0000256" key="2">
    <source>
        <dbReference type="ARBA" id="ARBA00023015"/>
    </source>
</evidence>
<dbReference type="InterPro" id="IPR036388">
    <property type="entry name" value="WH-like_DNA-bd_sf"/>
</dbReference>
<evidence type="ECO:0000256" key="1">
    <source>
        <dbReference type="ARBA" id="ARBA00011046"/>
    </source>
</evidence>
<proteinExistence type="inferred from homology"/>
<dbReference type="PIRSF" id="PIRSF019455">
    <property type="entry name" value="CopR_AtkY"/>
    <property type="match status" value="1"/>
</dbReference>
<keyword evidence="6" id="KW-1185">Reference proteome</keyword>
<evidence type="ECO:0000256" key="3">
    <source>
        <dbReference type="ARBA" id="ARBA00023125"/>
    </source>
</evidence>
<keyword evidence="2" id="KW-0805">Transcription regulation</keyword>
<dbReference type="Gene3D" id="1.10.4040.10">
    <property type="entry name" value="Penicillinase repressor domain"/>
    <property type="match status" value="1"/>
</dbReference>
<organism evidence="5 6">
    <name type="scientific">Mucilaginibacter auburnensis</name>
    <dbReference type="NCBI Taxonomy" id="1457233"/>
    <lineage>
        <taxon>Bacteria</taxon>
        <taxon>Pseudomonadati</taxon>
        <taxon>Bacteroidota</taxon>
        <taxon>Sphingobacteriia</taxon>
        <taxon>Sphingobacteriales</taxon>
        <taxon>Sphingobacteriaceae</taxon>
        <taxon>Mucilaginibacter</taxon>
    </lineage>
</organism>
<dbReference type="InterPro" id="IPR005650">
    <property type="entry name" value="BlaI_family"/>
</dbReference>
<sequence length="145" mass="16761">MRFSWIYESNRTSLYEDIRIQIKMELKPTESELEILQVIWKKGQCTVREVHEELAANKDAGYTTTLKLMQIMHDKGLVERDTTAKTHVYKALISREQAQSSALDKIINTVFKGSTADLVIQALGQHRASTDELDAIRQYLKQFEE</sequence>
<dbReference type="SUPFAM" id="SSF46785">
    <property type="entry name" value="Winged helix' DNA-binding domain"/>
    <property type="match status" value="1"/>
</dbReference>
<evidence type="ECO:0000313" key="6">
    <source>
        <dbReference type="Proteomes" id="UP000242687"/>
    </source>
</evidence>
<dbReference type="GO" id="GO:0045892">
    <property type="term" value="P:negative regulation of DNA-templated transcription"/>
    <property type="evidence" value="ECO:0007669"/>
    <property type="project" value="InterPro"/>
</dbReference>
<reference evidence="5 6" key="1">
    <citation type="submission" date="2017-11" db="EMBL/GenBank/DDBJ databases">
        <title>Genomic Encyclopedia of Archaeal and Bacterial Type Strains, Phase II (KMG-II): From Individual Species to Whole Genera.</title>
        <authorList>
            <person name="Goeker M."/>
        </authorList>
    </citation>
    <scope>NUCLEOTIDE SEQUENCE [LARGE SCALE GENOMIC DNA]</scope>
    <source>
        <strain evidence="5 6">DSM 28175</strain>
    </source>
</reference>
<dbReference type="AlphaFoldDB" id="A0A2H9VS57"/>